<dbReference type="EMBL" id="LGCK01000013">
    <property type="protein sequence ID" value="KPL70852.1"/>
    <property type="molecule type" value="Genomic_DNA"/>
</dbReference>
<evidence type="ECO:0000313" key="1">
    <source>
        <dbReference type="EMBL" id="KPL70852.1"/>
    </source>
</evidence>
<organism evidence="1 2">
    <name type="scientific">Leptolinea tardivitalis</name>
    <dbReference type="NCBI Taxonomy" id="229920"/>
    <lineage>
        <taxon>Bacteria</taxon>
        <taxon>Bacillati</taxon>
        <taxon>Chloroflexota</taxon>
        <taxon>Anaerolineae</taxon>
        <taxon>Anaerolineales</taxon>
        <taxon>Anaerolineaceae</taxon>
        <taxon>Leptolinea</taxon>
    </lineage>
</organism>
<evidence type="ECO:0000313" key="2">
    <source>
        <dbReference type="Proteomes" id="UP000050430"/>
    </source>
</evidence>
<accession>A0A0P6WX31</accession>
<gene>
    <name evidence="1" type="ORF">ADM99_13210</name>
</gene>
<sequence>MEESYHAGFRASSNGCLIIQLLIKHLHLEKIEHGVSGQKKTFLQFIGIEGMRYVESLMPKFAVKKS</sequence>
<name>A0A0P6WX31_9CHLR</name>
<reference evidence="1 2" key="1">
    <citation type="submission" date="2015-07" db="EMBL/GenBank/DDBJ databases">
        <title>Genome sequence of Leptolinea tardivitalis DSM 16556.</title>
        <authorList>
            <person name="Hemp J."/>
            <person name="Ward L.M."/>
            <person name="Pace L.A."/>
            <person name="Fischer W.W."/>
        </authorList>
    </citation>
    <scope>NUCLEOTIDE SEQUENCE [LARGE SCALE GENOMIC DNA]</scope>
    <source>
        <strain evidence="1 2">YMTK-2</strain>
    </source>
</reference>
<dbReference type="AlphaFoldDB" id="A0A0P6WX31"/>
<dbReference type="Proteomes" id="UP000050430">
    <property type="component" value="Unassembled WGS sequence"/>
</dbReference>
<protein>
    <submittedName>
        <fullName evidence="1">Uncharacterized protein</fullName>
    </submittedName>
</protein>
<proteinExistence type="predicted"/>
<comment type="caution">
    <text evidence="1">The sequence shown here is derived from an EMBL/GenBank/DDBJ whole genome shotgun (WGS) entry which is preliminary data.</text>
</comment>
<keyword evidence="2" id="KW-1185">Reference proteome</keyword>